<evidence type="ECO:0000256" key="3">
    <source>
        <dbReference type="ARBA" id="ARBA00022801"/>
    </source>
</evidence>
<dbReference type="Proteomes" id="UP000008144">
    <property type="component" value="Chromosome 7"/>
</dbReference>
<reference evidence="5" key="3">
    <citation type="submission" date="2025-08" db="UniProtKB">
        <authorList>
            <consortium name="Ensembl"/>
        </authorList>
    </citation>
    <scope>IDENTIFICATION</scope>
</reference>
<keyword evidence="2" id="KW-0833">Ubl conjugation pathway</keyword>
<evidence type="ECO:0000256" key="1">
    <source>
        <dbReference type="ARBA" id="ARBA00022670"/>
    </source>
</evidence>
<reference evidence="6" key="1">
    <citation type="journal article" date="2002" name="Science">
        <title>The draft genome of Ciona intestinalis: insights into chordate and vertebrate origins.</title>
        <authorList>
            <person name="Dehal P."/>
            <person name="Satou Y."/>
            <person name="Campbell R.K."/>
            <person name="Chapman J."/>
            <person name="Degnan B."/>
            <person name="De Tomaso A."/>
            <person name="Davidson B."/>
            <person name="Di Gregorio A."/>
            <person name="Gelpke M."/>
            <person name="Goodstein D.M."/>
            <person name="Harafuji N."/>
            <person name="Hastings K.E."/>
            <person name="Ho I."/>
            <person name="Hotta K."/>
            <person name="Huang W."/>
            <person name="Kawashima T."/>
            <person name="Lemaire P."/>
            <person name="Martinez D."/>
            <person name="Meinertzhagen I.A."/>
            <person name="Necula S."/>
            <person name="Nonaka M."/>
            <person name="Putnam N."/>
            <person name="Rash S."/>
            <person name="Saiga H."/>
            <person name="Satake M."/>
            <person name="Terry A."/>
            <person name="Yamada L."/>
            <person name="Wang H.G."/>
            <person name="Awazu S."/>
            <person name="Azumi K."/>
            <person name="Boore J."/>
            <person name="Branno M."/>
            <person name="Chin-Bow S."/>
            <person name="DeSantis R."/>
            <person name="Doyle S."/>
            <person name="Francino P."/>
            <person name="Keys D.N."/>
            <person name="Haga S."/>
            <person name="Hayashi H."/>
            <person name="Hino K."/>
            <person name="Imai K.S."/>
            <person name="Inaba K."/>
            <person name="Kano S."/>
            <person name="Kobayashi K."/>
            <person name="Kobayashi M."/>
            <person name="Lee B.I."/>
            <person name="Makabe K.W."/>
            <person name="Manohar C."/>
            <person name="Matassi G."/>
            <person name="Medina M."/>
            <person name="Mochizuki Y."/>
            <person name="Mount S."/>
            <person name="Morishita T."/>
            <person name="Miura S."/>
            <person name="Nakayama A."/>
            <person name="Nishizaka S."/>
            <person name="Nomoto H."/>
            <person name="Ohta F."/>
            <person name="Oishi K."/>
            <person name="Rigoutsos I."/>
            <person name="Sano M."/>
            <person name="Sasaki A."/>
            <person name="Sasakura Y."/>
            <person name="Shoguchi E."/>
            <person name="Shin-i T."/>
            <person name="Spagnuolo A."/>
            <person name="Stainier D."/>
            <person name="Suzuki M.M."/>
            <person name="Tassy O."/>
            <person name="Takatori N."/>
            <person name="Tokuoka M."/>
            <person name="Yagi K."/>
            <person name="Yoshizaki F."/>
            <person name="Wada S."/>
            <person name="Zhang C."/>
            <person name="Hyatt P.D."/>
            <person name="Larimer F."/>
            <person name="Detter C."/>
            <person name="Doggett N."/>
            <person name="Glavina T."/>
            <person name="Hawkins T."/>
            <person name="Richardson P."/>
            <person name="Lucas S."/>
            <person name="Kohara Y."/>
            <person name="Levine M."/>
            <person name="Satoh N."/>
            <person name="Rokhsar D.S."/>
        </authorList>
    </citation>
    <scope>NUCLEOTIDE SEQUENCE [LARGE SCALE GENOMIC DNA]</scope>
</reference>
<reference evidence="5" key="4">
    <citation type="submission" date="2025-09" db="UniProtKB">
        <authorList>
            <consortium name="Ensembl"/>
        </authorList>
    </citation>
    <scope>IDENTIFICATION</scope>
</reference>
<feature type="domain" description="UBP34/UBP24/USP9X/USP9Y-like ARM repeat region" evidence="4">
    <location>
        <begin position="1"/>
        <end position="213"/>
    </location>
</feature>
<organism evidence="5 6">
    <name type="scientific">Ciona intestinalis</name>
    <name type="common">Transparent sea squirt</name>
    <name type="synonym">Ascidia intestinalis</name>
    <dbReference type="NCBI Taxonomy" id="7719"/>
    <lineage>
        <taxon>Eukaryota</taxon>
        <taxon>Metazoa</taxon>
        <taxon>Chordata</taxon>
        <taxon>Tunicata</taxon>
        <taxon>Ascidiacea</taxon>
        <taxon>Phlebobranchia</taxon>
        <taxon>Cionidae</taxon>
        <taxon>Ciona</taxon>
    </lineage>
</organism>
<dbReference type="GeneTree" id="ENSGT00940000167330"/>
<dbReference type="Pfam" id="PF25010">
    <property type="entry name" value="ARM_UBP24_USP9X-Y"/>
    <property type="match status" value="1"/>
</dbReference>
<dbReference type="AlphaFoldDB" id="H2Y345"/>
<evidence type="ECO:0000313" key="5">
    <source>
        <dbReference type="Ensembl" id="ENSCINP00000036330.1"/>
    </source>
</evidence>
<sequence length="214" mass="25212">MAHKVLNLLWNLAHSDDVPTEIMDQALSAHKKILDYSCSQDRDNQKLHWIDKFTEELKSGNWVIPALRQIQGICLLFNEAPQNYPNMHRTQHFSYRPEIINRLQDKHSMVTLVAVNLSNYVEFARTYAQENPRYRPSEIRNGSRYTHIQEINERLNFLRFILKDGQLWLCAPQACQIWTCLAENSVYQSDQEACFQWFSKLMGEEPDLDPNINK</sequence>
<dbReference type="GO" id="GO:0008233">
    <property type="term" value="F:peptidase activity"/>
    <property type="evidence" value="ECO:0007669"/>
    <property type="project" value="UniProtKB-KW"/>
</dbReference>
<name>H2Y345_CIOIN</name>
<dbReference type="GO" id="GO:0006508">
    <property type="term" value="P:proteolysis"/>
    <property type="evidence" value="ECO:0007669"/>
    <property type="project" value="UniProtKB-KW"/>
</dbReference>
<dbReference type="OMA" id="YLWRVSQ"/>
<dbReference type="STRING" id="7719.ENSCINP00000036330"/>
<accession>H2Y345</accession>
<dbReference type="InParanoid" id="H2Y345"/>
<dbReference type="InterPro" id="IPR056850">
    <property type="entry name" value="ARM_UBP34_24_USP9X_Y"/>
</dbReference>
<dbReference type="EMBL" id="EAAA01002394">
    <property type="status" value="NOT_ANNOTATED_CDS"/>
    <property type="molecule type" value="Genomic_DNA"/>
</dbReference>
<evidence type="ECO:0000256" key="2">
    <source>
        <dbReference type="ARBA" id="ARBA00022786"/>
    </source>
</evidence>
<keyword evidence="1" id="KW-0645">Protease</keyword>
<proteinExistence type="predicted"/>
<dbReference type="Ensembl" id="ENSCINT00000035246.1">
    <property type="protein sequence ID" value="ENSCINP00000036330.1"/>
    <property type="gene ID" value="ENSCING00000021909.1"/>
</dbReference>
<dbReference type="HOGENOM" id="CLU_087321_0_0_1"/>
<reference evidence="5" key="2">
    <citation type="journal article" date="2008" name="Genome Biol.">
        <title>Improved genome assembly and evidence-based global gene model set for the chordate Ciona intestinalis: new insight into intron and operon populations.</title>
        <authorList>
            <person name="Satou Y."/>
            <person name="Mineta K."/>
            <person name="Ogasawara M."/>
            <person name="Sasakura Y."/>
            <person name="Shoguchi E."/>
            <person name="Ueno K."/>
            <person name="Yamada L."/>
            <person name="Matsumoto J."/>
            <person name="Wasserscheid J."/>
            <person name="Dewar K."/>
            <person name="Wiley G.B."/>
            <person name="Macmil S.L."/>
            <person name="Roe B.A."/>
            <person name="Zeller R.W."/>
            <person name="Hastings K.E."/>
            <person name="Lemaire P."/>
            <person name="Lindquist E."/>
            <person name="Endo T."/>
            <person name="Hotta K."/>
            <person name="Inaba K."/>
        </authorList>
    </citation>
    <scope>NUCLEOTIDE SEQUENCE [LARGE SCALE GENOMIC DNA]</scope>
    <source>
        <strain evidence="5">wild type</strain>
    </source>
</reference>
<keyword evidence="3" id="KW-0378">Hydrolase</keyword>
<protein>
    <recommendedName>
        <fullName evidence="4">UBP34/UBP24/USP9X/USP9Y-like ARM repeat region domain-containing protein</fullName>
    </recommendedName>
</protein>
<keyword evidence="6" id="KW-1185">Reference proteome</keyword>
<evidence type="ECO:0000259" key="4">
    <source>
        <dbReference type="Pfam" id="PF25010"/>
    </source>
</evidence>
<evidence type="ECO:0000313" key="6">
    <source>
        <dbReference type="Proteomes" id="UP000008144"/>
    </source>
</evidence>